<evidence type="ECO:0000256" key="4">
    <source>
        <dbReference type="ARBA" id="ARBA00022801"/>
    </source>
</evidence>
<protein>
    <recommendedName>
        <fullName evidence="2 6">Nuclease SbcCD subunit D</fullName>
    </recommendedName>
</protein>
<sequence length="406" mass="45156">MRILHLADLHLGVENYGRIDAATGLHSRFNDYLARLDAALALALDAGVDLVLIAGDIYKNRTPNPTHQREFARRIYRLRSAGVPVFILTGNHDISPALGRAHSVEIFAALGVEGVTIADRPRLHQIETPAGIIQIIALPWVTRHSLMTREEMRGANFASIEYEVRRRLEAFVVDAAQRLDPAYPALIAFHGSLDGAQLGAERSMTLGQDLVLPRSLMAQPGVAYVAMGHIHKHQALSHDPPMVYPGSIERVDFGERDEPKGCVMVEITGGRATWQFHALPARPFVSIEKDVRASSDPLEQVRILIGRHDLHEAVVRVELRAEREQVPNLREERIRELLEAAGAFYIAAINVHVERSGRRRLAGMEQELLDGLTPRRALELYLNSKQPPLAPERINALLSATDELLT</sequence>
<dbReference type="Proteomes" id="UP000220527">
    <property type="component" value="Unassembled WGS sequence"/>
</dbReference>
<keyword evidence="3 6" id="KW-0540">Nuclease</keyword>
<dbReference type="GO" id="GO:0006260">
    <property type="term" value="P:DNA replication"/>
    <property type="evidence" value="ECO:0007669"/>
    <property type="project" value="UniProtKB-KW"/>
</dbReference>
<evidence type="ECO:0000256" key="1">
    <source>
        <dbReference type="ARBA" id="ARBA00010555"/>
    </source>
</evidence>
<comment type="function">
    <text evidence="6">SbcCD cleaves DNA hairpin structures. These structures can inhibit DNA replication and are intermediates in certain DNA recombination reactions. The complex acts as a 3'-&gt;5' double strand exonuclease that can open hairpins. It also has a 5' single-strand endonuclease activity.</text>
</comment>
<dbReference type="RefSeq" id="WP_097642313.1">
    <property type="nucleotide sequence ID" value="NZ_NQWI01000003.1"/>
</dbReference>
<comment type="caution">
    <text evidence="8">The sequence shown here is derived from an EMBL/GenBank/DDBJ whole genome shotgun (WGS) entry which is preliminary data.</text>
</comment>
<dbReference type="InterPro" id="IPR004593">
    <property type="entry name" value="SbcD"/>
</dbReference>
<accession>A0A2A6RPU9</accession>
<evidence type="ECO:0000256" key="3">
    <source>
        <dbReference type="ARBA" id="ARBA00022722"/>
    </source>
</evidence>
<evidence type="ECO:0000259" key="7">
    <source>
        <dbReference type="Pfam" id="PF00149"/>
    </source>
</evidence>
<evidence type="ECO:0000313" key="8">
    <source>
        <dbReference type="EMBL" id="PDW04899.1"/>
    </source>
</evidence>
<dbReference type="PANTHER" id="PTHR30337:SF0">
    <property type="entry name" value="NUCLEASE SBCCD SUBUNIT D"/>
    <property type="match status" value="1"/>
</dbReference>
<evidence type="ECO:0000256" key="6">
    <source>
        <dbReference type="RuleBase" id="RU363069"/>
    </source>
</evidence>
<dbReference type="CDD" id="cd00840">
    <property type="entry name" value="MPP_Mre11_N"/>
    <property type="match status" value="1"/>
</dbReference>
<keyword evidence="4 6" id="KW-0378">Hydrolase</keyword>
<dbReference type="InterPro" id="IPR004843">
    <property type="entry name" value="Calcineurin-like_PHP"/>
</dbReference>
<keyword evidence="6" id="KW-0255">Endonuclease</keyword>
<comment type="subunit">
    <text evidence="6">Heterodimer of SbcC and SbcD.</text>
</comment>
<dbReference type="SUPFAM" id="SSF56300">
    <property type="entry name" value="Metallo-dependent phosphatases"/>
    <property type="match status" value="1"/>
</dbReference>
<organism evidence="8 9">
    <name type="scientific">Candidatus Viridilinea mediisalina</name>
    <dbReference type="NCBI Taxonomy" id="2024553"/>
    <lineage>
        <taxon>Bacteria</taxon>
        <taxon>Bacillati</taxon>
        <taxon>Chloroflexota</taxon>
        <taxon>Chloroflexia</taxon>
        <taxon>Chloroflexales</taxon>
        <taxon>Chloroflexineae</taxon>
        <taxon>Oscillochloridaceae</taxon>
        <taxon>Candidatus Viridilinea</taxon>
    </lineage>
</organism>
<dbReference type="GO" id="GO:0004519">
    <property type="term" value="F:endonuclease activity"/>
    <property type="evidence" value="ECO:0007669"/>
    <property type="project" value="UniProtKB-KW"/>
</dbReference>
<feature type="domain" description="Calcineurin-like phosphoesterase" evidence="7">
    <location>
        <begin position="1"/>
        <end position="232"/>
    </location>
</feature>
<dbReference type="NCBIfam" id="TIGR00619">
    <property type="entry name" value="sbcd"/>
    <property type="match status" value="1"/>
</dbReference>
<evidence type="ECO:0000313" key="9">
    <source>
        <dbReference type="Proteomes" id="UP000220527"/>
    </source>
</evidence>
<dbReference type="PANTHER" id="PTHR30337">
    <property type="entry name" value="COMPONENT OF ATP-DEPENDENT DSDNA EXONUCLEASE"/>
    <property type="match status" value="1"/>
</dbReference>
<gene>
    <name evidence="6" type="primary">sbcD</name>
    <name evidence="8" type="ORF">CJ255_01475</name>
</gene>
<comment type="similarity">
    <text evidence="1 6">Belongs to the SbcD family.</text>
</comment>
<dbReference type="InterPro" id="IPR041796">
    <property type="entry name" value="Mre11_N"/>
</dbReference>
<evidence type="ECO:0000256" key="2">
    <source>
        <dbReference type="ARBA" id="ARBA00013365"/>
    </source>
</evidence>
<dbReference type="GO" id="GO:0006310">
    <property type="term" value="P:DNA recombination"/>
    <property type="evidence" value="ECO:0007669"/>
    <property type="project" value="UniProtKB-KW"/>
</dbReference>
<name>A0A2A6RPU9_9CHLR</name>
<keyword evidence="6" id="KW-0233">DNA recombination</keyword>
<proteinExistence type="inferred from homology"/>
<dbReference type="InterPro" id="IPR029052">
    <property type="entry name" value="Metallo-depent_PP-like"/>
</dbReference>
<keyword evidence="6" id="KW-0235">DNA replication</keyword>
<dbReference type="AlphaFoldDB" id="A0A2A6RPU9"/>
<dbReference type="OrthoDB" id="9773856at2"/>
<evidence type="ECO:0000256" key="5">
    <source>
        <dbReference type="ARBA" id="ARBA00022839"/>
    </source>
</evidence>
<dbReference type="InterPro" id="IPR050535">
    <property type="entry name" value="DNA_Repair-Maintenance_Comp"/>
</dbReference>
<keyword evidence="9" id="KW-1185">Reference proteome</keyword>
<dbReference type="Gene3D" id="3.60.21.10">
    <property type="match status" value="1"/>
</dbReference>
<dbReference type="GO" id="GO:0008408">
    <property type="term" value="F:3'-5' exonuclease activity"/>
    <property type="evidence" value="ECO:0007669"/>
    <property type="project" value="InterPro"/>
</dbReference>
<reference evidence="9" key="1">
    <citation type="submission" date="2017-08" db="EMBL/GenBank/DDBJ databases">
        <authorList>
            <person name="Grouzdev D.S."/>
            <person name="Gaisin V.A."/>
            <person name="Rysina M.S."/>
            <person name="Gorlenko V.M."/>
        </authorList>
    </citation>
    <scope>NUCLEOTIDE SEQUENCE [LARGE SCALE GENOMIC DNA]</scope>
    <source>
        <strain evidence="9">Kir15-3F</strain>
    </source>
</reference>
<dbReference type="Pfam" id="PF00149">
    <property type="entry name" value="Metallophos"/>
    <property type="match status" value="1"/>
</dbReference>
<keyword evidence="5 6" id="KW-0269">Exonuclease</keyword>
<dbReference type="EMBL" id="NQWI01000003">
    <property type="protein sequence ID" value="PDW04899.1"/>
    <property type="molecule type" value="Genomic_DNA"/>
</dbReference>